<evidence type="ECO:0000256" key="1">
    <source>
        <dbReference type="ARBA" id="ARBA00005032"/>
    </source>
</evidence>
<evidence type="ECO:0000313" key="14">
    <source>
        <dbReference type="Proteomes" id="UP000709295"/>
    </source>
</evidence>
<dbReference type="GO" id="GO:0005737">
    <property type="term" value="C:cytoplasm"/>
    <property type="evidence" value="ECO:0007669"/>
    <property type="project" value="TreeGrafter"/>
</dbReference>
<dbReference type="PANTHER" id="PTHR10953:SF6">
    <property type="entry name" value="NEDD8-ACTIVATING ENZYME E1 CATALYTIC SUBUNIT"/>
    <property type="match status" value="1"/>
</dbReference>
<accession>A0A8J5I6T1</accession>
<evidence type="ECO:0000256" key="4">
    <source>
        <dbReference type="ARBA" id="ARBA00022598"/>
    </source>
</evidence>
<dbReference type="FunFam" id="1.10.10.520:FF:000001">
    <property type="entry name" value="NEDD8-activating enzyme E1 catalytic subunit"/>
    <property type="match status" value="1"/>
</dbReference>
<dbReference type="AlphaFoldDB" id="A0A8J5I6T1"/>
<evidence type="ECO:0000256" key="9">
    <source>
        <dbReference type="ARBA" id="ARBA00024626"/>
    </source>
</evidence>
<comment type="function">
    <text evidence="11">Catalytic subunit of the dimeric E1 enzyme, which activates NEDD8.</text>
</comment>
<dbReference type="CDD" id="cd01488">
    <property type="entry name" value="Uba3_RUB"/>
    <property type="match status" value="1"/>
</dbReference>
<dbReference type="GO" id="GO:0005634">
    <property type="term" value="C:nucleus"/>
    <property type="evidence" value="ECO:0007669"/>
    <property type="project" value="TreeGrafter"/>
</dbReference>
<dbReference type="InterPro" id="IPR000594">
    <property type="entry name" value="ThiF_NAD_FAD-bd"/>
</dbReference>
<protein>
    <recommendedName>
        <fullName evidence="3 11">NEDD8-activating enzyme E1 catalytic subunit</fullName>
        <ecNumber evidence="8 11">6.2.1.64</ecNumber>
    </recommendedName>
</protein>
<dbReference type="EC" id="6.2.1.64" evidence="8 11"/>
<dbReference type="SMART" id="SM01181">
    <property type="entry name" value="E2_bind"/>
    <property type="match status" value="1"/>
</dbReference>
<dbReference type="EMBL" id="JAENGY010001478">
    <property type="protein sequence ID" value="KAG6949006.1"/>
    <property type="molecule type" value="Genomic_DNA"/>
</dbReference>
<keyword evidence="5 11" id="KW-0547">Nucleotide-binding</keyword>
<keyword evidence="7 11" id="KW-0067">ATP-binding</keyword>
<dbReference type="Proteomes" id="UP000709295">
    <property type="component" value="Unassembled WGS sequence"/>
</dbReference>
<dbReference type="PANTHER" id="PTHR10953">
    <property type="entry name" value="UBIQUITIN-ACTIVATING ENZYME E1"/>
    <property type="match status" value="1"/>
</dbReference>
<dbReference type="GO" id="GO:0019781">
    <property type="term" value="F:NEDD8 activating enzyme activity"/>
    <property type="evidence" value="ECO:0007669"/>
    <property type="project" value="UniProtKB-UniRule"/>
</dbReference>
<evidence type="ECO:0000256" key="7">
    <source>
        <dbReference type="ARBA" id="ARBA00022840"/>
    </source>
</evidence>
<comment type="catalytic activity">
    <reaction evidence="9 11">
        <text>ATP + [NEDD8 protein] + [E1 NEDD8-activating enzyme]-L-cysteine = AMP + diphosphate + [E1 NEDD8-activating enzyme]-S-[NEDD8 protein]-yl-L-cysteine.</text>
        <dbReference type="EC" id="6.2.1.64"/>
    </reaction>
</comment>
<comment type="caution">
    <text evidence="13">The sequence shown here is derived from an EMBL/GenBank/DDBJ whole genome shotgun (WGS) entry which is preliminary data.</text>
</comment>
<comment type="pathway">
    <text evidence="1 11">Protein modification; protein neddylation.</text>
</comment>
<dbReference type="FunFam" id="3.10.290.20:FF:000003">
    <property type="entry name" value="Ubiquitin-activating enzyme E1 C"/>
    <property type="match status" value="1"/>
</dbReference>
<evidence type="ECO:0000256" key="11">
    <source>
        <dbReference type="RuleBase" id="RU368009"/>
    </source>
</evidence>
<comment type="similarity">
    <text evidence="2 11">Belongs to the ubiquitin-activating E1 family. UBA3 subfamily.</text>
</comment>
<keyword evidence="14" id="KW-1185">Reference proteome</keyword>
<reference evidence="13" key="1">
    <citation type="submission" date="2021-01" db="EMBL/GenBank/DDBJ databases">
        <title>Phytophthora aleatoria, a newly-described species from Pinus radiata is distinct from Phytophthora cactorum isolates based on comparative genomics.</title>
        <authorList>
            <person name="Mcdougal R."/>
            <person name="Panda P."/>
            <person name="Williams N."/>
            <person name="Studholme D.J."/>
        </authorList>
    </citation>
    <scope>NUCLEOTIDE SEQUENCE</scope>
    <source>
        <strain evidence="13">NZFS 4037</strain>
    </source>
</reference>
<evidence type="ECO:0000256" key="8">
    <source>
        <dbReference type="ARBA" id="ARBA00023624"/>
    </source>
</evidence>
<keyword evidence="4 11" id="KW-0436">Ligase</keyword>
<sequence>MKTNTLHSVRGNQRHWDLMRLLGHRTAFPAETSTVALGEFDADASQDTLAFLQDECRVLIIGAGGLGCELLKDVVLSGFTKVDIIDMDTIDVSNLNRQFLFRAADVGKSKAECAAAFVHTRMASEDSKVDITPHFKKVQDMDADFYRQFHVILSGLDNIEARRYLNSLVVSLAEVDEDGEVDPSTIIPLIDGGTEGLRGQARVIIPRITSCFECSLETFPPQKSFPMCTIAETPRQPAHCIAYAFIVLWPREFPEKKLDKDSPEHMQWVYQAAKDRAEQFGIAGVTYSLTLGVVKNIIPAVASTNAVVSAMCVSEALKAMSYCSRLMNNYHMHMGATGCYSHTFQYDRKADCVVCSSQQKTLQVDPDATTLQKLIDELCGDDFRLLKPSISSATANLFMQGPPALRSATSPNLVKPLRDLVKDGENLTITDAVFVGDMALSLQIIFKPKIKNGVEKPTPMEED</sequence>
<evidence type="ECO:0000313" key="13">
    <source>
        <dbReference type="EMBL" id="KAG6949006.1"/>
    </source>
</evidence>
<evidence type="ECO:0000256" key="5">
    <source>
        <dbReference type="ARBA" id="ARBA00022741"/>
    </source>
</evidence>
<dbReference type="InterPro" id="IPR030468">
    <property type="entry name" value="Uba3_N"/>
</dbReference>
<dbReference type="Pfam" id="PF00899">
    <property type="entry name" value="ThiF"/>
    <property type="match status" value="1"/>
</dbReference>
<dbReference type="InterPro" id="IPR045886">
    <property type="entry name" value="ThiF/MoeB/HesA"/>
</dbReference>
<feature type="active site" description="Glycyl thioester intermediate" evidence="10">
    <location>
        <position position="228"/>
    </location>
</feature>
<organism evidence="13 14">
    <name type="scientific">Phytophthora aleatoria</name>
    <dbReference type="NCBI Taxonomy" id="2496075"/>
    <lineage>
        <taxon>Eukaryota</taxon>
        <taxon>Sar</taxon>
        <taxon>Stramenopiles</taxon>
        <taxon>Oomycota</taxon>
        <taxon>Peronosporomycetes</taxon>
        <taxon>Peronosporales</taxon>
        <taxon>Peronosporaceae</taxon>
        <taxon>Phytophthora</taxon>
    </lineage>
</organism>
<proteinExistence type="inferred from homology"/>
<dbReference type="PROSITE" id="PS00865">
    <property type="entry name" value="UBIQUITIN_ACTIVAT_2"/>
    <property type="match status" value="1"/>
</dbReference>
<dbReference type="InterPro" id="IPR033127">
    <property type="entry name" value="UBQ-activ_enz_E1_Cys_AS"/>
</dbReference>
<feature type="domain" description="E2 binding" evidence="12">
    <location>
        <begin position="362"/>
        <end position="445"/>
    </location>
</feature>
<evidence type="ECO:0000256" key="2">
    <source>
        <dbReference type="ARBA" id="ARBA00006310"/>
    </source>
</evidence>
<evidence type="ECO:0000256" key="10">
    <source>
        <dbReference type="PROSITE-ProRule" id="PRU10132"/>
    </source>
</evidence>
<dbReference type="GO" id="GO:0005524">
    <property type="term" value="F:ATP binding"/>
    <property type="evidence" value="ECO:0007669"/>
    <property type="project" value="UniProtKB-UniRule"/>
</dbReference>
<dbReference type="Pfam" id="PF08825">
    <property type="entry name" value="E2_bind"/>
    <property type="match status" value="1"/>
</dbReference>
<evidence type="ECO:0000256" key="6">
    <source>
        <dbReference type="ARBA" id="ARBA00022786"/>
    </source>
</evidence>
<keyword evidence="6 11" id="KW-0833">Ubl conjugation pathway</keyword>
<evidence type="ECO:0000256" key="3">
    <source>
        <dbReference type="ARBA" id="ARBA00015203"/>
    </source>
</evidence>
<gene>
    <name evidence="13" type="ORF">JG688_00014828</name>
</gene>
<dbReference type="GO" id="GO:0045116">
    <property type="term" value="P:protein neddylation"/>
    <property type="evidence" value="ECO:0007669"/>
    <property type="project" value="UniProtKB-UniRule"/>
</dbReference>
<name>A0A8J5I6T1_9STRA</name>
<evidence type="ECO:0000259" key="12">
    <source>
        <dbReference type="SMART" id="SM01181"/>
    </source>
</evidence>
<dbReference type="InterPro" id="IPR014929">
    <property type="entry name" value="E2-binding"/>
</dbReference>